<feature type="transmembrane region" description="Helical" evidence="5">
    <location>
        <begin position="125"/>
        <end position="145"/>
    </location>
</feature>
<feature type="transmembrane region" description="Helical" evidence="5">
    <location>
        <begin position="20"/>
        <end position="46"/>
    </location>
</feature>
<proteinExistence type="predicted"/>
<feature type="transmembrane region" description="Helical" evidence="5">
    <location>
        <begin position="151"/>
        <end position="171"/>
    </location>
</feature>
<evidence type="ECO:0000256" key="5">
    <source>
        <dbReference type="SAM" id="Phobius"/>
    </source>
</evidence>
<sequence length="231" mass="24896">MFSSFLAALGQLGDRRFRRVVLVGIALAFALLVAVYAVFLLGIAWLTPESITLPVIGTVEGLHSLLGWASLAFMLVLSIFLMIPAAAAFAGLFLEDVVDAVEDRHYPHLPPAQPLSLAESIKASANLIGLILAVNVVALFLYPVAGPFSPLVFWGVNGLLLGREYFMMVALRRLPPDAARSLRRANGPRIWIAGTLMAIPLSVPLLNLIVPVLGTATFTHLFHRIAARAPQ</sequence>
<protein>
    <recommendedName>
        <fullName evidence="8">CysZ-like protein</fullName>
    </recommendedName>
</protein>
<dbReference type="AlphaFoldDB" id="A0A2T4J6V6"/>
<dbReference type="Pfam" id="PF07264">
    <property type="entry name" value="EI24"/>
    <property type="match status" value="1"/>
</dbReference>
<dbReference type="Proteomes" id="UP000241362">
    <property type="component" value="Unassembled WGS sequence"/>
</dbReference>
<dbReference type="InterPro" id="IPR059112">
    <property type="entry name" value="CysZ/EI24"/>
</dbReference>
<evidence type="ECO:0000256" key="1">
    <source>
        <dbReference type="ARBA" id="ARBA00004141"/>
    </source>
</evidence>
<dbReference type="RefSeq" id="WP_107674094.1">
    <property type="nucleotide sequence ID" value="NZ_PZKE01000013.1"/>
</dbReference>
<keyword evidence="2 5" id="KW-0812">Transmembrane</keyword>
<feature type="transmembrane region" description="Helical" evidence="5">
    <location>
        <begin position="191"/>
        <end position="213"/>
    </location>
</feature>
<gene>
    <name evidence="6" type="ORF">C5F44_13210</name>
</gene>
<evidence type="ECO:0000313" key="6">
    <source>
        <dbReference type="EMBL" id="PTE13593.1"/>
    </source>
</evidence>
<feature type="transmembrane region" description="Helical" evidence="5">
    <location>
        <begin position="66"/>
        <end position="94"/>
    </location>
</feature>
<dbReference type="EMBL" id="PZKE01000013">
    <property type="protein sequence ID" value="PTE13593.1"/>
    <property type="molecule type" value="Genomic_DNA"/>
</dbReference>
<evidence type="ECO:0000313" key="7">
    <source>
        <dbReference type="Proteomes" id="UP000241362"/>
    </source>
</evidence>
<evidence type="ECO:0000256" key="3">
    <source>
        <dbReference type="ARBA" id="ARBA00022989"/>
    </source>
</evidence>
<evidence type="ECO:0000256" key="4">
    <source>
        <dbReference type="ARBA" id="ARBA00023136"/>
    </source>
</evidence>
<organism evidence="6 7">
    <name type="scientific">Fuscovulum blasticum DSM 2131</name>
    <dbReference type="NCBI Taxonomy" id="1188250"/>
    <lineage>
        <taxon>Bacteria</taxon>
        <taxon>Pseudomonadati</taxon>
        <taxon>Pseudomonadota</taxon>
        <taxon>Alphaproteobacteria</taxon>
        <taxon>Rhodobacterales</taxon>
        <taxon>Paracoccaceae</taxon>
        <taxon>Pseudogemmobacter</taxon>
    </lineage>
</organism>
<accession>A0A2T4J6V6</accession>
<comment type="caution">
    <text evidence="6">The sequence shown here is derived from an EMBL/GenBank/DDBJ whole genome shotgun (WGS) entry which is preliminary data.</text>
</comment>
<name>A0A2T4J6V6_FUSBL</name>
<evidence type="ECO:0000256" key="2">
    <source>
        <dbReference type="ARBA" id="ARBA00022692"/>
    </source>
</evidence>
<comment type="subcellular location">
    <subcellularLocation>
        <location evidence="1">Membrane</location>
        <topology evidence="1">Multi-pass membrane protein</topology>
    </subcellularLocation>
</comment>
<keyword evidence="4 5" id="KW-0472">Membrane</keyword>
<evidence type="ECO:0008006" key="8">
    <source>
        <dbReference type="Google" id="ProtNLM"/>
    </source>
</evidence>
<reference evidence="6 7" key="1">
    <citation type="submission" date="2018-03" db="EMBL/GenBank/DDBJ databases">
        <title>Rhodobacter blasticus.</title>
        <authorList>
            <person name="Meyer T.E."/>
            <person name="Miller S."/>
            <person name="Lodha T."/>
            <person name="Gandham S."/>
            <person name="Chintalapati S."/>
            <person name="Chintalapati V.R."/>
        </authorList>
    </citation>
    <scope>NUCLEOTIDE SEQUENCE [LARGE SCALE GENOMIC DNA]</scope>
    <source>
        <strain evidence="6 7">DSM 2131</strain>
    </source>
</reference>
<keyword evidence="3 5" id="KW-1133">Transmembrane helix</keyword>
<keyword evidence="7" id="KW-1185">Reference proteome</keyword>